<feature type="transmembrane region" description="Helical" evidence="1">
    <location>
        <begin position="155"/>
        <end position="175"/>
    </location>
</feature>
<protein>
    <recommendedName>
        <fullName evidence="4">Taste receptor type 2</fullName>
    </recommendedName>
</protein>
<keyword evidence="1" id="KW-1133">Transmembrane helix</keyword>
<keyword evidence="1" id="KW-0812">Transmembrane</keyword>
<evidence type="ECO:0000313" key="3">
    <source>
        <dbReference type="Proteomes" id="UP001498398"/>
    </source>
</evidence>
<gene>
    <name evidence="2" type="ORF">VKT23_019790</name>
</gene>
<sequence length="358" mass="39139">MSDEPINLEYSGPVPFQCLTVLSFISPSFRKPNMASLQLAELNGEICVGLLPMLIPLVITIFLYGINFMLFLIAIYVLWHRQRINMKIYIGTSCLIFIIATVQAAIVVPSSMIPLVQNLIWSSFGMTSNREASHNLFSFNQLLENHLKRLDQAKAYLFTFANLTADGVLVFRSYAIGSSNKWVLLGLTLISIGNNAFALVSILRAPQVFAGGFTEFDQSPGQSYFAKEFLYITFAVTLLLSALIAGKILFVHHKAQRILGKNLVRKYNSAVSIILESGIFYCVSIMISAVVITKGSRFASATFYALLSQTAGIASSMVIVRAGLGVATGSVEDAVSQFQSANTRIEDVGRKDVGTVSA</sequence>
<keyword evidence="3" id="KW-1185">Reference proteome</keyword>
<accession>A0ABR1IKN3</accession>
<comment type="caution">
    <text evidence="2">The sequence shown here is derived from an EMBL/GenBank/DDBJ whole genome shotgun (WGS) entry which is preliminary data.</text>
</comment>
<feature type="transmembrane region" description="Helical" evidence="1">
    <location>
        <begin position="298"/>
        <end position="320"/>
    </location>
</feature>
<feature type="transmembrane region" description="Helical" evidence="1">
    <location>
        <begin position="88"/>
        <end position="108"/>
    </location>
</feature>
<feature type="transmembrane region" description="Helical" evidence="1">
    <location>
        <begin position="229"/>
        <end position="250"/>
    </location>
</feature>
<dbReference type="Proteomes" id="UP001498398">
    <property type="component" value="Unassembled WGS sequence"/>
</dbReference>
<dbReference type="EMBL" id="JBANRG010000110">
    <property type="protein sequence ID" value="KAK7435221.1"/>
    <property type="molecule type" value="Genomic_DNA"/>
</dbReference>
<keyword evidence="1" id="KW-0472">Membrane</keyword>
<name>A0ABR1IKN3_9AGAR</name>
<evidence type="ECO:0000256" key="1">
    <source>
        <dbReference type="SAM" id="Phobius"/>
    </source>
</evidence>
<feature type="transmembrane region" description="Helical" evidence="1">
    <location>
        <begin position="182"/>
        <end position="203"/>
    </location>
</feature>
<reference evidence="2 3" key="1">
    <citation type="submission" date="2024-01" db="EMBL/GenBank/DDBJ databases">
        <title>A draft genome for the cacao thread blight pathogen Marasmiellus scandens.</title>
        <authorList>
            <person name="Baruah I.K."/>
            <person name="Leung J."/>
            <person name="Bukari Y."/>
            <person name="Amoako-Attah I."/>
            <person name="Meinhardt L.W."/>
            <person name="Bailey B.A."/>
            <person name="Cohen S.P."/>
        </authorList>
    </citation>
    <scope>NUCLEOTIDE SEQUENCE [LARGE SCALE GENOMIC DNA]</scope>
    <source>
        <strain evidence="2 3">GH-19</strain>
    </source>
</reference>
<proteinExistence type="predicted"/>
<evidence type="ECO:0000313" key="2">
    <source>
        <dbReference type="EMBL" id="KAK7435221.1"/>
    </source>
</evidence>
<organism evidence="2 3">
    <name type="scientific">Marasmiellus scandens</name>
    <dbReference type="NCBI Taxonomy" id="2682957"/>
    <lineage>
        <taxon>Eukaryota</taxon>
        <taxon>Fungi</taxon>
        <taxon>Dikarya</taxon>
        <taxon>Basidiomycota</taxon>
        <taxon>Agaricomycotina</taxon>
        <taxon>Agaricomycetes</taxon>
        <taxon>Agaricomycetidae</taxon>
        <taxon>Agaricales</taxon>
        <taxon>Marasmiineae</taxon>
        <taxon>Omphalotaceae</taxon>
        <taxon>Marasmiellus</taxon>
    </lineage>
</organism>
<feature type="transmembrane region" description="Helical" evidence="1">
    <location>
        <begin position="53"/>
        <end position="79"/>
    </location>
</feature>
<feature type="transmembrane region" description="Helical" evidence="1">
    <location>
        <begin position="270"/>
        <end position="292"/>
    </location>
</feature>
<evidence type="ECO:0008006" key="4">
    <source>
        <dbReference type="Google" id="ProtNLM"/>
    </source>
</evidence>